<evidence type="ECO:0000313" key="1">
    <source>
        <dbReference type="EMBL" id="CCQ43533.1"/>
    </source>
</evidence>
<name>L8EAU8_HUMAN</name>
<dbReference type="EMBL" id="HF584036">
    <property type="protein sequence ID" value="CCQ43533.1"/>
    <property type="molecule type" value="Genomic_DNA"/>
</dbReference>
<gene>
    <name evidence="1" type="primary">COMMD10</name>
</gene>
<dbReference type="AlphaFoldDB" id="L8EAU8"/>
<proteinExistence type="predicted"/>
<dbReference type="ChiTaRS" id="COMMD10">
    <property type="organism name" value="human"/>
</dbReference>
<organism evidence="1">
    <name type="scientific">Homo sapiens</name>
    <name type="common">Human</name>
    <dbReference type="NCBI Taxonomy" id="9606"/>
    <lineage>
        <taxon>Eukaryota</taxon>
        <taxon>Metazoa</taxon>
        <taxon>Chordata</taxon>
        <taxon>Craniata</taxon>
        <taxon>Vertebrata</taxon>
        <taxon>Euteleostomi</taxon>
        <taxon>Mammalia</taxon>
        <taxon>Eutheria</taxon>
        <taxon>Euarchontoglires</taxon>
        <taxon>Primates</taxon>
        <taxon>Haplorrhini</taxon>
        <taxon>Catarrhini</taxon>
        <taxon>Hominidae</taxon>
        <taxon>Homo</taxon>
    </lineage>
</organism>
<protein>
    <submittedName>
        <fullName evidence="1">Alternative protein COMMD10</fullName>
    </submittedName>
</protein>
<accession>L8EAU8</accession>
<sequence>MMSIFCFGNNIGRKCKIVSSMVSVNSSLSFSVNFSFSLSLMI</sequence>
<reference evidence="1" key="1">
    <citation type="journal article" date="2013" name="PLoS ONE">
        <title>Direct detection of alternative open reading frames translation products in human significantly expands the proteome.</title>
        <authorList>
            <person name="Vanderperre B."/>
            <person name="Lucier J.-F."/>
            <person name="Motard J."/>
            <person name="Tremblay G."/>
            <person name="Vanderperre S."/>
            <person name="Wisztorski M."/>
            <person name="Salzet M."/>
            <person name="Boisvert F.-M."/>
            <person name="Roucou X."/>
        </authorList>
    </citation>
    <scope>NUCLEOTIDE SEQUENCE</scope>
</reference>
<dbReference type="OrthoDB" id="77522at2759"/>